<dbReference type="RefSeq" id="XP_012766813.1">
    <property type="nucleotide sequence ID" value="XM_012911359.1"/>
</dbReference>
<dbReference type="VEuPathDB" id="PiroplasmaDB:BBBOND_0109250"/>
<keyword evidence="2" id="KW-1185">Reference proteome</keyword>
<accession>A0A061D3H1</accession>
<dbReference type="GeneID" id="24563168"/>
<evidence type="ECO:0000313" key="1">
    <source>
        <dbReference type="EMBL" id="CDR94627.1"/>
    </source>
</evidence>
<reference evidence="2" key="1">
    <citation type="journal article" date="2014" name="Nucleic Acids Res.">
        <title>The evolutionary dynamics of variant antigen genes in Babesia reveal a history of genomic innovation underlying host-parasite interaction.</title>
        <authorList>
            <person name="Jackson A.P."/>
            <person name="Otto T.D."/>
            <person name="Darby A."/>
            <person name="Ramaprasad A."/>
            <person name="Xia D."/>
            <person name="Echaide I.E."/>
            <person name="Farber M."/>
            <person name="Gahlot S."/>
            <person name="Gamble J."/>
            <person name="Gupta D."/>
            <person name="Gupta Y."/>
            <person name="Jackson L."/>
            <person name="Malandrin L."/>
            <person name="Malas T.B."/>
            <person name="Moussa E."/>
            <person name="Nair M."/>
            <person name="Reid A.J."/>
            <person name="Sanders M."/>
            <person name="Sharma J."/>
            <person name="Tracey A."/>
            <person name="Quail M.A."/>
            <person name="Weir W."/>
            <person name="Wastling J.M."/>
            <person name="Hall N."/>
            <person name="Willadsen P."/>
            <person name="Lingelbach K."/>
            <person name="Shiels B."/>
            <person name="Tait A."/>
            <person name="Berriman M."/>
            <person name="Allred D.R."/>
            <person name="Pain A."/>
        </authorList>
    </citation>
    <scope>NUCLEOTIDE SEQUENCE [LARGE SCALE GENOMIC DNA]</scope>
    <source>
        <strain evidence="2">Bond</strain>
    </source>
</reference>
<organism evidence="1 2">
    <name type="scientific">Babesia bigemina</name>
    <dbReference type="NCBI Taxonomy" id="5866"/>
    <lineage>
        <taxon>Eukaryota</taxon>
        <taxon>Sar</taxon>
        <taxon>Alveolata</taxon>
        <taxon>Apicomplexa</taxon>
        <taxon>Aconoidasida</taxon>
        <taxon>Piroplasmida</taxon>
        <taxon>Babesiidae</taxon>
        <taxon>Babesia</taxon>
    </lineage>
</organism>
<dbReference type="EMBL" id="LK391707">
    <property type="protein sequence ID" value="CDR94627.1"/>
    <property type="molecule type" value="Genomic_DNA"/>
</dbReference>
<name>A0A061D3H1_BABBI</name>
<dbReference type="Proteomes" id="UP000033188">
    <property type="component" value="Chromosome 1"/>
</dbReference>
<dbReference type="KEGG" id="bbig:BBBOND_0109250"/>
<dbReference type="AlphaFoldDB" id="A0A061D3H1"/>
<evidence type="ECO:0000313" key="2">
    <source>
        <dbReference type="Proteomes" id="UP000033188"/>
    </source>
</evidence>
<proteinExistence type="predicted"/>
<protein>
    <submittedName>
        <fullName evidence="1">Uncharacterized protein</fullName>
    </submittedName>
</protein>
<sequence>MLQVFLLRLGALRIRSHFTRSRGSHLIDVKVLLTLSRNMPSLYDIDYFDDEELPQTSKILVQ</sequence>
<gene>
    <name evidence="1" type="ORF">BBBOND_0109250</name>
</gene>